<dbReference type="Proteomes" id="UP001144612">
    <property type="component" value="Unassembled WGS sequence"/>
</dbReference>
<protein>
    <submittedName>
        <fullName evidence="2">Cyclic nucleotide-binding domain-containing protein</fullName>
    </submittedName>
</protein>
<dbReference type="EMBL" id="JAPQFJ010000006">
    <property type="protein sequence ID" value="MCY6958474.1"/>
    <property type="molecule type" value="Genomic_DNA"/>
</dbReference>
<proteinExistence type="predicted"/>
<dbReference type="Gene3D" id="2.60.120.10">
    <property type="entry name" value="Jelly Rolls"/>
    <property type="match status" value="1"/>
</dbReference>
<reference evidence="2" key="1">
    <citation type="submission" date="2022-12" db="EMBL/GenBank/DDBJ databases">
        <title>Clostridium sp. nov., isolated from industrial wastewater.</title>
        <authorList>
            <person name="Jiayan W."/>
        </authorList>
    </citation>
    <scope>NUCLEOTIDE SEQUENCE</scope>
    <source>
        <strain evidence="2">ZC22-4</strain>
    </source>
</reference>
<dbReference type="SUPFAM" id="SSF51206">
    <property type="entry name" value="cAMP-binding domain-like"/>
    <property type="match status" value="1"/>
</dbReference>
<dbReference type="InterPro" id="IPR018490">
    <property type="entry name" value="cNMP-bd_dom_sf"/>
</dbReference>
<dbReference type="RefSeq" id="WP_268060888.1">
    <property type="nucleotide sequence ID" value="NZ_JAPQFJ010000006.1"/>
</dbReference>
<comment type="caution">
    <text evidence="2">The sequence shown here is derived from an EMBL/GenBank/DDBJ whole genome shotgun (WGS) entry which is preliminary data.</text>
</comment>
<sequence length="160" mass="18389">MIDQYINIIKKSPLFYGIDTDEIFMLFRCLMPQIYDYSKNEFIINSGEIIDRFGLVLEGEVIITKENAKGDRVVMSIIKKGDLFGEMFVFSSRKIWPVTVVAQSSCKILFLTNSSLIARCGKNCSWHTLMLGNFIKVISNKGLMLNKKVEYLSLICFFNK</sequence>
<dbReference type="PROSITE" id="PS50042">
    <property type="entry name" value="CNMP_BINDING_3"/>
    <property type="match status" value="1"/>
</dbReference>
<dbReference type="InterPro" id="IPR000595">
    <property type="entry name" value="cNMP-bd_dom"/>
</dbReference>
<dbReference type="SMART" id="SM00100">
    <property type="entry name" value="cNMP"/>
    <property type="match status" value="1"/>
</dbReference>
<feature type="domain" description="Cyclic nucleotide-binding" evidence="1">
    <location>
        <begin position="14"/>
        <end position="116"/>
    </location>
</feature>
<organism evidence="2 3">
    <name type="scientific">Clostridium brassicae</name>
    <dbReference type="NCBI Taxonomy" id="2999072"/>
    <lineage>
        <taxon>Bacteria</taxon>
        <taxon>Bacillati</taxon>
        <taxon>Bacillota</taxon>
        <taxon>Clostridia</taxon>
        <taxon>Eubacteriales</taxon>
        <taxon>Clostridiaceae</taxon>
        <taxon>Clostridium</taxon>
    </lineage>
</organism>
<keyword evidence="3" id="KW-1185">Reference proteome</keyword>
<gene>
    <name evidence="2" type="ORF">OW729_07645</name>
</gene>
<evidence type="ECO:0000313" key="3">
    <source>
        <dbReference type="Proteomes" id="UP001144612"/>
    </source>
</evidence>
<dbReference type="CDD" id="cd00038">
    <property type="entry name" value="CAP_ED"/>
    <property type="match status" value="1"/>
</dbReference>
<accession>A0ABT4DBR0</accession>
<name>A0ABT4DBR0_9CLOT</name>
<dbReference type="Pfam" id="PF00027">
    <property type="entry name" value="cNMP_binding"/>
    <property type="match status" value="1"/>
</dbReference>
<evidence type="ECO:0000313" key="2">
    <source>
        <dbReference type="EMBL" id="MCY6958474.1"/>
    </source>
</evidence>
<evidence type="ECO:0000259" key="1">
    <source>
        <dbReference type="PROSITE" id="PS50042"/>
    </source>
</evidence>
<dbReference type="InterPro" id="IPR014710">
    <property type="entry name" value="RmlC-like_jellyroll"/>
</dbReference>